<sequence length="68" mass="7280">MANKLSVQFNDRQTKVLEDMADALGTTKSGVLKTALALLEVAIRESKDGHSLGVVKGDKVIKEIVGIE</sequence>
<accession>A0AAU7CJS2</accession>
<gene>
    <name evidence="1" type="ORF">V5E97_05735</name>
</gene>
<dbReference type="EMBL" id="CP155447">
    <property type="protein sequence ID" value="XBH05519.1"/>
    <property type="molecule type" value="Genomic_DNA"/>
</dbReference>
<evidence type="ECO:0008006" key="2">
    <source>
        <dbReference type="Google" id="ProtNLM"/>
    </source>
</evidence>
<dbReference type="RefSeq" id="WP_406698343.1">
    <property type="nucleotide sequence ID" value="NZ_CP155447.1"/>
</dbReference>
<proteinExistence type="predicted"/>
<organism evidence="1">
    <name type="scientific">Singulisphaera sp. Ch08</name>
    <dbReference type="NCBI Taxonomy" id="3120278"/>
    <lineage>
        <taxon>Bacteria</taxon>
        <taxon>Pseudomonadati</taxon>
        <taxon>Planctomycetota</taxon>
        <taxon>Planctomycetia</taxon>
        <taxon>Isosphaerales</taxon>
        <taxon>Isosphaeraceae</taxon>
        <taxon>Singulisphaera</taxon>
    </lineage>
</organism>
<evidence type="ECO:0000313" key="1">
    <source>
        <dbReference type="EMBL" id="XBH05519.1"/>
    </source>
</evidence>
<dbReference type="AlphaFoldDB" id="A0AAU7CJS2"/>
<name>A0AAU7CJS2_9BACT</name>
<protein>
    <recommendedName>
        <fullName evidence="2">CopG family transcriptional regulator</fullName>
    </recommendedName>
</protein>
<reference evidence="1" key="1">
    <citation type="submission" date="2024-05" db="EMBL/GenBank/DDBJ databases">
        <title>Planctomycetes of the genus Singulisphaera possess chitinolytic capabilities.</title>
        <authorList>
            <person name="Ivanova A."/>
        </authorList>
    </citation>
    <scope>NUCLEOTIDE SEQUENCE</scope>
    <source>
        <strain evidence="1">Ch08T</strain>
    </source>
</reference>